<dbReference type="PRINTS" id="PR00380">
    <property type="entry name" value="KINESINHEAVY"/>
</dbReference>
<dbReference type="InterPro" id="IPR027640">
    <property type="entry name" value="Kinesin-like_fam"/>
</dbReference>
<feature type="binding site" evidence="7">
    <location>
        <begin position="164"/>
        <end position="171"/>
    </location>
    <ligand>
        <name>ATP</name>
        <dbReference type="ChEBI" id="CHEBI:30616"/>
    </ligand>
</feature>
<dbReference type="InterPro" id="IPR019821">
    <property type="entry name" value="Kinesin_motor_CS"/>
</dbReference>
<evidence type="ECO:0000256" key="9">
    <source>
        <dbReference type="SAM" id="MobiDB-lite"/>
    </source>
</evidence>
<feature type="coiled-coil region" evidence="8">
    <location>
        <begin position="383"/>
        <end position="417"/>
    </location>
</feature>
<evidence type="ECO:0000313" key="11">
    <source>
        <dbReference type="EMBL" id="THU55746.1"/>
    </source>
</evidence>
<feature type="coiled-coil region" evidence="8">
    <location>
        <begin position="1039"/>
        <end position="1069"/>
    </location>
</feature>
<keyword evidence="4 7" id="KW-0067">ATP-binding</keyword>
<dbReference type="GO" id="GO:0007018">
    <property type="term" value="P:microtubule-based movement"/>
    <property type="evidence" value="ECO:0007669"/>
    <property type="project" value="InterPro"/>
</dbReference>
<feature type="coiled-coil region" evidence="8">
    <location>
        <begin position="491"/>
        <end position="518"/>
    </location>
</feature>
<dbReference type="SUPFAM" id="SSF52540">
    <property type="entry name" value="P-loop containing nucleoside triphosphate hydrolases"/>
    <property type="match status" value="1"/>
</dbReference>
<protein>
    <recommendedName>
        <fullName evidence="10">Kinesin motor domain-containing protein</fullName>
    </recommendedName>
</protein>
<keyword evidence="6 7" id="KW-0505">Motor protein</keyword>
<keyword evidence="5 8" id="KW-0175">Coiled coil</keyword>
<evidence type="ECO:0000259" key="10">
    <source>
        <dbReference type="PROSITE" id="PS50067"/>
    </source>
</evidence>
<feature type="region of interest" description="Disordered" evidence="9">
    <location>
        <begin position="1"/>
        <end position="79"/>
    </location>
</feature>
<dbReference type="InterPro" id="IPR027417">
    <property type="entry name" value="P-loop_NTPase"/>
</dbReference>
<comment type="similarity">
    <text evidence="1">Belongs to the TRAFAC class myosin-kinesin ATPase superfamily. Kinesin family. KIN-7 subfamily.</text>
</comment>
<dbReference type="GO" id="GO:0008017">
    <property type="term" value="F:microtubule binding"/>
    <property type="evidence" value="ECO:0007669"/>
    <property type="project" value="InterPro"/>
</dbReference>
<feature type="compositionally biased region" description="Low complexity" evidence="9">
    <location>
        <begin position="29"/>
        <end position="63"/>
    </location>
</feature>
<dbReference type="SMART" id="SM00129">
    <property type="entry name" value="KISc"/>
    <property type="match status" value="1"/>
</dbReference>
<dbReference type="AlphaFoldDB" id="A0A4V4H5F0"/>
<evidence type="ECO:0000256" key="2">
    <source>
        <dbReference type="ARBA" id="ARBA00022701"/>
    </source>
</evidence>
<feature type="domain" description="Kinesin motor" evidence="10">
    <location>
        <begin position="84"/>
        <end position="381"/>
    </location>
</feature>
<dbReference type="Gene3D" id="3.40.850.10">
    <property type="entry name" value="Kinesin motor domain"/>
    <property type="match status" value="1"/>
</dbReference>
<evidence type="ECO:0000256" key="7">
    <source>
        <dbReference type="PROSITE-ProRule" id="PRU00283"/>
    </source>
</evidence>
<feature type="compositionally biased region" description="Low complexity" evidence="9">
    <location>
        <begin position="1"/>
        <end position="13"/>
    </location>
</feature>
<dbReference type="Pfam" id="PF00225">
    <property type="entry name" value="Kinesin"/>
    <property type="match status" value="2"/>
</dbReference>
<dbReference type="InterPro" id="IPR001752">
    <property type="entry name" value="Kinesin_motor_dom"/>
</dbReference>
<dbReference type="PROSITE" id="PS00411">
    <property type="entry name" value="KINESIN_MOTOR_1"/>
    <property type="match status" value="1"/>
</dbReference>
<feature type="compositionally biased region" description="Low complexity" evidence="9">
    <location>
        <begin position="627"/>
        <end position="637"/>
    </location>
</feature>
<dbReference type="CDD" id="cd01374">
    <property type="entry name" value="KISc_CENP_E"/>
    <property type="match status" value="1"/>
</dbReference>
<dbReference type="PANTHER" id="PTHR47968:SF33">
    <property type="entry name" value="KINESIN-LIKE PROTEIN KIN-7C, MITOCHONDRIAL ISOFORM X1"/>
    <property type="match status" value="1"/>
</dbReference>
<feature type="compositionally biased region" description="Polar residues" evidence="9">
    <location>
        <begin position="610"/>
        <end position="626"/>
    </location>
</feature>
<feature type="coiled-coil region" evidence="8">
    <location>
        <begin position="728"/>
        <end position="755"/>
    </location>
</feature>
<keyword evidence="2" id="KW-0493">Microtubule</keyword>
<dbReference type="PANTHER" id="PTHR47968">
    <property type="entry name" value="CENTROMERE PROTEIN E"/>
    <property type="match status" value="1"/>
</dbReference>
<organism evidence="11 12">
    <name type="scientific">Musa balbisiana</name>
    <name type="common">Banana</name>
    <dbReference type="NCBI Taxonomy" id="52838"/>
    <lineage>
        <taxon>Eukaryota</taxon>
        <taxon>Viridiplantae</taxon>
        <taxon>Streptophyta</taxon>
        <taxon>Embryophyta</taxon>
        <taxon>Tracheophyta</taxon>
        <taxon>Spermatophyta</taxon>
        <taxon>Magnoliopsida</taxon>
        <taxon>Liliopsida</taxon>
        <taxon>Zingiberales</taxon>
        <taxon>Musaceae</taxon>
        <taxon>Musa</taxon>
    </lineage>
</organism>
<dbReference type="InterPro" id="IPR036961">
    <property type="entry name" value="Kinesin_motor_dom_sf"/>
</dbReference>
<feature type="compositionally biased region" description="Polar residues" evidence="9">
    <location>
        <begin position="865"/>
        <end position="885"/>
    </location>
</feature>
<keyword evidence="3 7" id="KW-0547">Nucleotide-binding</keyword>
<reference evidence="11 12" key="1">
    <citation type="journal article" date="2019" name="Nat. Plants">
        <title>Genome sequencing of Musa balbisiana reveals subgenome evolution and function divergence in polyploid bananas.</title>
        <authorList>
            <person name="Yao X."/>
        </authorList>
    </citation>
    <scope>NUCLEOTIDE SEQUENCE [LARGE SCALE GENOMIC DNA]</scope>
    <source>
        <strain evidence="12">cv. DH-PKW</strain>
        <tissue evidence="11">Leaves</tissue>
    </source>
</reference>
<dbReference type="EMBL" id="PYDT01000007">
    <property type="protein sequence ID" value="THU55746.1"/>
    <property type="molecule type" value="Genomic_DNA"/>
</dbReference>
<dbReference type="FunFam" id="3.40.850.10:FF:000014">
    <property type="entry name" value="Kinesin-like protein KIN-7G"/>
    <property type="match status" value="1"/>
</dbReference>
<dbReference type="STRING" id="52838.A0A4V4H5F0"/>
<proteinExistence type="inferred from homology"/>
<sequence>MASRSLRSSISPFRSRRSPAPPTAHKPGARPTTPSSSTSSRPTTPSSVSSVARPAQHSSKLSPVSPPLPSQLLDRPDFAKSKENVTVTVRFRPLSGREINKGDEIAWYADGDYTVRNEYNPSIAYGFDRVFGPATTTRHVYDVAAQHVVSGAMEGINGTVFAYGVTSSGKTHTMHTPGREFLLRVSYLEIYNEVINDLLDPIGQNLRIREDSQGTYVEGIKEEVVLSPAHALSLIATGEEHRHVGSNNFNLVSSRSHTIFTLTIESSPTGENEDGEDVRLSQLNLIDLAGSESSKTETTGLRRKEGSYINKSLLTLGTVISKLTDGKATHIPYRDSKLTRLLQSSLSGHGRISLICTVTPASSNSEETHNTLKFAHRSKHVEIKASQNKIMDEKSLIKKYQKEISCLKQELQQLKRGMMENPYMIASNQEDLVNLKLQLFDQKDGRRRSISRKGDDDPSPIVDSFAERTQAGDLFGVTVKGRRLPPLEAGQVKLQSRLEEEEEAKAALMGRIQRLTKLILVSTKNSLSSNISDKGGHRRRHSFGEDELAYLPDRKREYLIDDEDGRLDSELSAEGRLDSSSLDEPLRFDKRSRKSGMLGWFKLRKPEQLSGLSPSAESENSVGGSPSSSQSSQQKQQLFDQKDGRRRSISRKGDDDPSPIVDSFAERTQAGDLFGVTVKGRRLPPTGTTIIDQMDLLNEQVKMLAGEVALCTSSLKRLSEQAANDPEDIQIQEQMQKLKNEINEKKLQMHVLEQRMVGSLEVGQHPSNNNEISQTLSKLTTQLSEKTFELEIMSADNRVLQEQLQMKVKLDDGIISENTELRETISSLRKQISSLMDKCSKREDSLSRTCLAEASAENVGLSDGPITSSETSADNNKVSNSNCFPNDSDDVSKGCHSELSLKSQVLMQAAEIENLKQEKVILAEEKDGLEIHSQKLSEEASYAKELAAAAAVELRNLAEEVTKLSYQNAKLMGDLATMKELSIGRSNCQRYNQCDVKQDHYNIRADTYLKRPDNGALFEELQKELATRRQREASLAAALSEKDQREAELQRRINEAKQHEQELENELANMWVLVAKIKKNGVTSAETLTESLNEYDFQSKQSGVLLSNGNSCVKFMRDKLPGNVNTDGISILEDTRAAYELETRSKELEGIISRLKGEDLIGLDNKTLEELQSFHVGALSKICQEKVLA</sequence>
<feature type="region of interest" description="Disordered" evidence="9">
    <location>
        <begin position="609"/>
        <end position="666"/>
    </location>
</feature>
<dbReference type="PROSITE" id="PS50067">
    <property type="entry name" value="KINESIN_MOTOR_2"/>
    <property type="match status" value="1"/>
</dbReference>
<comment type="caution">
    <text evidence="11">The sequence shown here is derived from an EMBL/GenBank/DDBJ whole genome shotgun (WGS) entry which is preliminary data.</text>
</comment>
<evidence type="ECO:0000256" key="5">
    <source>
        <dbReference type="ARBA" id="ARBA00023054"/>
    </source>
</evidence>
<keyword evidence="12" id="KW-1185">Reference proteome</keyword>
<feature type="region of interest" description="Disordered" evidence="9">
    <location>
        <begin position="859"/>
        <end position="885"/>
    </location>
</feature>
<evidence type="ECO:0000256" key="6">
    <source>
        <dbReference type="ARBA" id="ARBA00023175"/>
    </source>
</evidence>
<gene>
    <name evidence="11" type="ORF">C4D60_Mb11t09810</name>
</gene>
<evidence type="ECO:0000256" key="8">
    <source>
        <dbReference type="SAM" id="Coils"/>
    </source>
</evidence>
<evidence type="ECO:0000256" key="4">
    <source>
        <dbReference type="ARBA" id="ARBA00022840"/>
    </source>
</evidence>
<dbReference type="Proteomes" id="UP000317650">
    <property type="component" value="Chromosome 11"/>
</dbReference>
<dbReference type="GO" id="GO:0003777">
    <property type="term" value="F:microtubule motor activity"/>
    <property type="evidence" value="ECO:0007669"/>
    <property type="project" value="InterPro"/>
</dbReference>
<evidence type="ECO:0000256" key="1">
    <source>
        <dbReference type="ARBA" id="ARBA00007310"/>
    </source>
</evidence>
<evidence type="ECO:0000256" key="3">
    <source>
        <dbReference type="ARBA" id="ARBA00022741"/>
    </source>
</evidence>
<evidence type="ECO:0000313" key="12">
    <source>
        <dbReference type="Proteomes" id="UP000317650"/>
    </source>
</evidence>
<accession>A0A4V4H5F0</accession>
<name>A0A4V4H5F0_MUSBA</name>
<dbReference type="GO" id="GO:0005524">
    <property type="term" value="F:ATP binding"/>
    <property type="evidence" value="ECO:0007669"/>
    <property type="project" value="UniProtKB-UniRule"/>
</dbReference>
<dbReference type="GO" id="GO:0005874">
    <property type="term" value="C:microtubule"/>
    <property type="evidence" value="ECO:0007669"/>
    <property type="project" value="UniProtKB-KW"/>
</dbReference>